<dbReference type="OrthoDB" id="447173at2759"/>
<proteinExistence type="predicted"/>
<reference evidence="1 2" key="1">
    <citation type="submission" date="2015-04" db="EMBL/GenBank/DDBJ databases">
        <title>Lasius niger genome sequencing.</title>
        <authorList>
            <person name="Konorov E.A."/>
            <person name="Nikitin M.A."/>
            <person name="Kirill M.V."/>
            <person name="Chang P."/>
        </authorList>
    </citation>
    <scope>NUCLEOTIDE SEQUENCE [LARGE SCALE GENOMIC DNA]</scope>
    <source>
        <tissue evidence="1">Whole</tissue>
    </source>
</reference>
<dbReference type="EMBL" id="LBMM01017053">
    <property type="protein sequence ID" value="KMQ84222.1"/>
    <property type="molecule type" value="Genomic_DNA"/>
</dbReference>
<protein>
    <submittedName>
        <fullName evidence="1">Dynein heavy chain axonemal-like protein</fullName>
    </submittedName>
</protein>
<dbReference type="AlphaFoldDB" id="A0A0J7K1L9"/>
<keyword evidence="2" id="KW-1185">Reference proteome</keyword>
<evidence type="ECO:0000313" key="2">
    <source>
        <dbReference type="Proteomes" id="UP000036403"/>
    </source>
</evidence>
<evidence type="ECO:0000313" key="1">
    <source>
        <dbReference type="EMBL" id="KMQ84222.1"/>
    </source>
</evidence>
<name>A0A0J7K1L9_LASNI</name>
<accession>A0A0J7K1L9</accession>
<dbReference type="PaxDb" id="67767-A0A0J7K1L9"/>
<comment type="caution">
    <text evidence="1">The sequence shown here is derived from an EMBL/GenBank/DDBJ whole genome shotgun (WGS) entry which is preliminary data.</text>
</comment>
<sequence length="103" mass="12137">MSRLKIKESTRRGRLVEPVKFYYANVDNNDNVKNINVQFTILRLAIEKQLEKKQKLITMFETQIQKDMTMLSDKLSAIDDEVRQSWLLDVASNPDIYLDTQRS</sequence>
<organism evidence="1 2">
    <name type="scientific">Lasius niger</name>
    <name type="common">Black garden ant</name>
    <dbReference type="NCBI Taxonomy" id="67767"/>
    <lineage>
        <taxon>Eukaryota</taxon>
        <taxon>Metazoa</taxon>
        <taxon>Ecdysozoa</taxon>
        <taxon>Arthropoda</taxon>
        <taxon>Hexapoda</taxon>
        <taxon>Insecta</taxon>
        <taxon>Pterygota</taxon>
        <taxon>Neoptera</taxon>
        <taxon>Endopterygota</taxon>
        <taxon>Hymenoptera</taxon>
        <taxon>Apocrita</taxon>
        <taxon>Aculeata</taxon>
        <taxon>Formicoidea</taxon>
        <taxon>Formicidae</taxon>
        <taxon>Formicinae</taxon>
        <taxon>Lasius</taxon>
        <taxon>Lasius</taxon>
    </lineage>
</organism>
<gene>
    <name evidence="1" type="ORF">RF55_18155</name>
</gene>
<dbReference type="Proteomes" id="UP000036403">
    <property type="component" value="Unassembled WGS sequence"/>
</dbReference>